<organism evidence="1 2">
    <name type="scientific">Candidatus Buchananbacteria bacterium RIFCSPHIGHO2_01_FULL_46_12</name>
    <dbReference type="NCBI Taxonomy" id="1797536"/>
    <lineage>
        <taxon>Bacteria</taxon>
        <taxon>Candidatus Buchananiibacteriota</taxon>
    </lineage>
</organism>
<protein>
    <submittedName>
        <fullName evidence="1">Uncharacterized protein</fullName>
    </submittedName>
</protein>
<dbReference type="Proteomes" id="UP000178432">
    <property type="component" value="Unassembled WGS sequence"/>
</dbReference>
<accession>A0A1G1Y417</accession>
<proteinExistence type="predicted"/>
<gene>
    <name evidence="1" type="ORF">A2663_04005</name>
</gene>
<evidence type="ECO:0000313" key="2">
    <source>
        <dbReference type="Proteomes" id="UP000178432"/>
    </source>
</evidence>
<dbReference type="EMBL" id="MHIF01000048">
    <property type="protein sequence ID" value="OGY47069.1"/>
    <property type="molecule type" value="Genomic_DNA"/>
</dbReference>
<dbReference type="AlphaFoldDB" id="A0A1G1Y417"/>
<sequence>MDSITCTTTFSKKLKSWFKLNNQSNNVDNFDVELEKAFYVIKNIEDGKMEKIRDAEEYFQLKRKEGYFSEVAKNIFKIYKPFKDNKLAFVFVICKECRGILKCSNDCKEKLVVSKCLYDVSYEY</sequence>
<comment type="caution">
    <text evidence="1">The sequence shown here is derived from an EMBL/GenBank/DDBJ whole genome shotgun (WGS) entry which is preliminary data.</text>
</comment>
<reference evidence="1 2" key="1">
    <citation type="journal article" date="2016" name="Nat. Commun.">
        <title>Thousands of microbial genomes shed light on interconnected biogeochemical processes in an aquifer system.</title>
        <authorList>
            <person name="Anantharaman K."/>
            <person name="Brown C.T."/>
            <person name="Hug L.A."/>
            <person name="Sharon I."/>
            <person name="Castelle C.J."/>
            <person name="Probst A.J."/>
            <person name="Thomas B.C."/>
            <person name="Singh A."/>
            <person name="Wilkins M.J."/>
            <person name="Karaoz U."/>
            <person name="Brodie E.L."/>
            <person name="Williams K.H."/>
            <person name="Hubbard S.S."/>
            <person name="Banfield J.F."/>
        </authorList>
    </citation>
    <scope>NUCLEOTIDE SEQUENCE [LARGE SCALE GENOMIC DNA]</scope>
</reference>
<name>A0A1G1Y417_9BACT</name>
<evidence type="ECO:0000313" key="1">
    <source>
        <dbReference type="EMBL" id="OGY47069.1"/>
    </source>
</evidence>